<dbReference type="InterPro" id="IPR051786">
    <property type="entry name" value="ASN_synthetase/amidase"/>
</dbReference>
<evidence type="ECO:0000256" key="2">
    <source>
        <dbReference type="ARBA" id="ARBA00005752"/>
    </source>
</evidence>
<dbReference type="SUPFAM" id="SSF56235">
    <property type="entry name" value="N-terminal nucleophile aminohydrolases (Ntn hydrolases)"/>
    <property type="match status" value="1"/>
</dbReference>
<dbReference type="EMBL" id="JBHRYQ010000001">
    <property type="protein sequence ID" value="MFC3812166.1"/>
    <property type="molecule type" value="Genomic_DNA"/>
</dbReference>
<feature type="domain" description="Asparagine synthetase" evidence="7">
    <location>
        <begin position="242"/>
        <end position="547"/>
    </location>
</feature>
<gene>
    <name evidence="9" type="ORF">ACFOOI_16010</name>
</gene>
<evidence type="ECO:0000256" key="1">
    <source>
        <dbReference type="ARBA" id="ARBA00005187"/>
    </source>
</evidence>
<keyword evidence="5" id="KW-0067">ATP-binding</keyword>
<sequence length="606" mass="69973">MSHFFGCININTIENPSEIGQKMKTAVSFFKADAQSEYTDNQVYMCNMVLHNTIESQCVAGLTENERFVLAASCRLDNREALFQKLNLTGNVFGKNAISDQELILICFEKYGEACVQYLIGDFSFVIWDKVHHRTFMAKDQMGIRALFYLKNKNFLLFSTSVSVIKAAFDAPLKINDLYVAYNLKQISPPVELTFFEDILRLKPAHFIFFERNESVLVEKKYWELKTKSLTGFKSDESRLNELRRLFEIAVSCRIRTTKNVGCQLSGGLDSSVITVKASQIIDKERLHTFSFVLNEKTKAFSKNGIDEQETQNLIIDFASLKKENHHVIEEHRFKDVFEELEHTNLIMGGYADSDSIWQDTMFQKAKEQGVGVCLSGFPGDECVSNSGQYYHFSFLHDFNLKKVLGFIKDFKLRALKRIFMYYVFKAKGTLKPGNDKTLEGRVFLAPKSKFDFAVKNKAFTFYPTFEEYLFTYVCRPHTCLRTESEGAYALSHGIESAYPLADIRLLEFVVSLPVEMFKPKPMSRMLFRNMCLGLLPEKVRLQNKNNGALTLAFAEFWKEKQLEEFKEMEFKHLVLKPKQAHDMLDLGQKGSLIKTYQMDWLLEKN</sequence>
<comment type="similarity">
    <text evidence="2">Belongs to the asparagine synthetase family.</text>
</comment>
<dbReference type="PANTHER" id="PTHR43284:SF1">
    <property type="entry name" value="ASPARAGINE SYNTHETASE"/>
    <property type="match status" value="1"/>
</dbReference>
<evidence type="ECO:0000259" key="7">
    <source>
        <dbReference type="Pfam" id="PF00733"/>
    </source>
</evidence>
<feature type="domain" description="Glutamine amidotransferase type-2" evidence="8">
    <location>
        <begin position="63"/>
        <end position="166"/>
    </location>
</feature>
<evidence type="ECO:0000256" key="6">
    <source>
        <dbReference type="ARBA" id="ARBA00048741"/>
    </source>
</evidence>
<evidence type="ECO:0000256" key="4">
    <source>
        <dbReference type="ARBA" id="ARBA00022741"/>
    </source>
</evidence>
<dbReference type="PIRSF" id="PIRSF001589">
    <property type="entry name" value="Asn_synthetase_glu-h"/>
    <property type="match status" value="1"/>
</dbReference>
<comment type="caution">
    <text evidence="9">The sequence shown here is derived from an EMBL/GenBank/DDBJ whole genome shotgun (WGS) entry which is preliminary data.</text>
</comment>
<dbReference type="InterPro" id="IPR006426">
    <property type="entry name" value="Asn_synth_AEB"/>
</dbReference>
<dbReference type="Pfam" id="PF13537">
    <property type="entry name" value="GATase_7"/>
    <property type="match status" value="1"/>
</dbReference>
<dbReference type="InterPro" id="IPR001962">
    <property type="entry name" value="Asn_synthase"/>
</dbReference>
<dbReference type="Pfam" id="PF00733">
    <property type="entry name" value="Asn_synthase"/>
    <property type="match status" value="1"/>
</dbReference>
<evidence type="ECO:0000313" key="9">
    <source>
        <dbReference type="EMBL" id="MFC3812166.1"/>
    </source>
</evidence>
<dbReference type="InterPro" id="IPR029055">
    <property type="entry name" value="Ntn_hydrolases_N"/>
</dbReference>
<comment type="catalytic activity">
    <reaction evidence="6">
        <text>L-aspartate + L-glutamine + ATP + H2O = L-asparagine + L-glutamate + AMP + diphosphate + H(+)</text>
        <dbReference type="Rhea" id="RHEA:12228"/>
        <dbReference type="ChEBI" id="CHEBI:15377"/>
        <dbReference type="ChEBI" id="CHEBI:15378"/>
        <dbReference type="ChEBI" id="CHEBI:29985"/>
        <dbReference type="ChEBI" id="CHEBI:29991"/>
        <dbReference type="ChEBI" id="CHEBI:30616"/>
        <dbReference type="ChEBI" id="CHEBI:33019"/>
        <dbReference type="ChEBI" id="CHEBI:58048"/>
        <dbReference type="ChEBI" id="CHEBI:58359"/>
        <dbReference type="ChEBI" id="CHEBI:456215"/>
        <dbReference type="EC" id="6.3.5.4"/>
    </reaction>
</comment>
<dbReference type="InterPro" id="IPR014729">
    <property type="entry name" value="Rossmann-like_a/b/a_fold"/>
</dbReference>
<dbReference type="PANTHER" id="PTHR43284">
    <property type="entry name" value="ASPARAGINE SYNTHETASE (GLUTAMINE-HYDROLYZING)"/>
    <property type="match status" value="1"/>
</dbReference>
<keyword evidence="4" id="KW-0547">Nucleotide-binding</keyword>
<evidence type="ECO:0000259" key="8">
    <source>
        <dbReference type="Pfam" id="PF13537"/>
    </source>
</evidence>
<accession>A0ABV7Z1P7</accession>
<keyword evidence="10" id="KW-1185">Reference proteome</keyword>
<dbReference type="SUPFAM" id="SSF52402">
    <property type="entry name" value="Adenine nucleotide alpha hydrolases-like"/>
    <property type="match status" value="1"/>
</dbReference>
<evidence type="ECO:0000256" key="5">
    <source>
        <dbReference type="ARBA" id="ARBA00022840"/>
    </source>
</evidence>
<protein>
    <recommendedName>
        <fullName evidence="3">asparagine synthase (glutamine-hydrolyzing)</fullName>
        <ecNumber evidence="3">6.3.5.4</ecNumber>
    </recommendedName>
</protein>
<comment type="pathway">
    <text evidence="1">Amino-acid biosynthesis; L-asparagine biosynthesis; L-asparagine from L-aspartate (L-Gln route): step 1/1.</text>
</comment>
<dbReference type="EC" id="6.3.5.4" evidence="3"/>
<dbReference type="Gene3D" id="3.60.20.10">
    <property type="entry name" value="Glutamine Phosphoribosylpyrophosphate, subunit 1, domain 1"/>
    <property type="match status" value="1"/>
</dbReference>
<proteinExistence type="inferred from homology"/>
<dbReference type="InterPro" id="IPR017932">
    <property type="entry name" value="GATase_2_dom"/>
</dbReference>
<dbReference type="Gene3D" id="3.40.50.620">
    <property type="entry name" value="HUPs"/>
    <property type="match status" value="1"/>
</dbReference>
<dbReference type="RefSeq" id="WP_379839032.1">
    <property type="nucleotide sequence ID" value="NZ_JBHRYQ010000001.1"/>
</dbReference>
<evidence type="ECO:0000256" key="3">
    <source>
        <dbReference type="ARBA" id="ARBA00012737"/>
    </source>
</evidence>
<evidence type="ECO:0000313" key="10">
    <source>
        <dbReference type="Proteomes" id="UP001595616"/>
    </source>
</evidence>
<dbReference type="Proteomes" id="UP001595616">
    <property type="component" value="Unassembled WGS sequence"/>
</dbReference>
<reference evidence="10" key="1">
    <citation type="journal article" date="2019" name="Int. J. Syst. Evol. Microbiol.">
        <title>The Global Catalogue of Microorganisms (GCM) 10K type strain sequencing project: providing services to taxonomists for standard genome sequencing and annotation.</title>
        <authorList>
            <consortium name="The Broad Institute Genomics Platform"/>
            <consortium name="The Broad Institute Genome Sequencing Center for Infectious Disease"/>
            <person name="Wu L."/>
            <person name="Ma J."/>
        </authorList>
    </citation>
    <scope>NUCLEOTIDE SEQUENCE [LARGE SCALE GENOMIC DNA]</scope>
    <source>
        <strain evidence="10">CECT 7956</strain>
    </source>
</reference>
<organism evidence="9 10">
    <name type="scientific">Lacihabitans lacunae</name>
    <dbReference type="NCBI Taxonomy" id="1028214"/>
    <lineage>
        <taxon>Bacteria</taxon>
        <taxon>Pseudomonadati</taxon>
        <taxon>Bacteroidota</taxon>
        <taxon>Cytophagia</taxon>
        <taxon>Cytophagales</taxon>
        <taxon>Leadbetterellaceae</taxon>
        <taxon>Lacihabitans</taxon>
    </lineage>
</organism>
<name>A0ABV7Z1P7_9BACT</name>